<dbReference type="Pfam" id="PF24994">
    <property type="entry name" value="GIL1_IRKI_C"/>
    <property type="match status" value="1"/>
</dbReference>
<evidence type="ECO:0000259" key="3">
    <source>
        <dbReference type="Pfam" id="PF04859"/>
    </source>
</evidence>
<gene>
    <name evidence="5" type="ORF">CCACVL1_11634</name>
</gene>
<proteinExistence type="predicted"/>
<keyword evidence="1" id="KW-0175">Coiled coil</keyword>
<keyword evidence="6" id="KW-1185">Reference proteome</keyword>
<protein>
    <submittedName>
        <fullName evidence="5">Uncharacterized protein</fullName>
    </submittedName>
</protein>
<dbReference type="OMA" id="RMFHGFS"/>
<feature type="domain" description="GIL1/IRKI C-terminal" evidence="4">
    <location>
        <begin position="382"/>
        <end position="438"/>
    </location>
</feature>
<dbReference type="GO" id="GO:0009639">
    <property type="term" value="P:response to red or far red light"/>
    <property type="evidence" value="ECO:0007669"/>
    <property type="project" value="InterPro"/>
</dbReference>
<evidence type="ECO:0000256" key="1">
    <source>
        <dbReference type="SAM" id="Coils"/>
    </source>
</evidence>
<dbReference type="AlphaFoldDB" id="A0A1R3IK95"/>
<feature type="compositionally biased region" description="Acidic residues" evidence="2">
    <location>
        <begin position="56"/>
        <end position="66"/>
    </location>
</feature>
<organism evidence="5 6">
    <name type="scientific">Corchorus capsularis</name>
    <name type="common">Jute</name>
    <dbReference type="NCBI Taxonomy" id="210143"/>
    <lineage>
        <taxon>Eukaryota</taxon>
        <taxon>Viridiplantae</taxon>
        <taxon>Streptophyta</taxon>
        <taxon>Embryophyta</taxon>
        <taxon>Tracheophyta</taxon>
        <taxon>Spermatophyta</taxon>
        <taxon>Magnoliopsida</taxon>
        <taxon>eudicotyledons</taxon>
        <taxon>Gunneridae</taxon>
        <taxon>Pentapetalae</taxon>
        <taxon>rosids</taxon>
        <taxon>malvids</taxon>
        <taxon>Malvales</taxon>
        <taxon>Malvaceae</taxon>
        <taxon>Grewioideae</taxon>
        <taxon>Apeibeae</taxon>
        <taxon>Corchorus</taxon>
    </lineage>
</organism>
<dbReference type="InterPro" id="IPR040225">
    <property type="entry name" value="GIL1-like"/>
</dbReference>
<name>A0A1R3IK95_COCAP</name>
<dbReference type="STRING" id="210143.A0A1R3IK95"/>
<dbReference type="OrthoDB" id="1915848at2759"/>
<evidence type="ECO:0000256" key="2">
    <source>
        <dbReference type="SAM" id="MobiDB-lite"/>
    </source>
</evidence>
<dbReference type="Proteomes" id="UP000188268">
    <property type="component" value="Unassembled WGS sequence"/>
</dbReference>
<dbReference type="Pfam" id="PF04859">
    <property type="entry name" value="DUF641"/>
    <property type="match status" value="1"/>
</dbReference>
<evidence type="ECO:0000313" key="6">
    <source>
        <dbReference type="Proteomes" id="UP000188268"/>
    </source>
</evidence>
<feature type="coiled-coil region" evidence="1">
    <location>
        <begin position="156"/>
        <end position="190"/>
    </location>
</feature>
<dbReference type="PANTHER" id="PTHR31161">
    <property type="entry name" value="PROTEIN GRAVITROPIC IN THE LIGHT 1"/>
    <property type="match status" value="1"/>
</dbReference>
<dbReference type="InterPro" id="IPR056813">
    <property type="entry name" value="GIL1_IRKI_C"/>
</dbReference>
<evidence type="ECO:0000313" key="5">
    <source>
        <dbReference type="EMBL" id="OMO82966.1"/>
    </source>
</evidence>
<sequence length="443" mass="50335">MESEYNTTKPPYKPSSNISGLLVSKFAKVCKLRSIGVLPAENPLDSGNNDAPLAEDSSDNTTEDTECDKRRIHPQPADVSCELDMCGEPQILNLFGILSALKSAYVRLQAAHIPYDPDKIIAADELVVSYLGTLSEIKHAYKEKQFSKSKLDSSHLESLRSEVEVKERFLEKLKYENQTKDSEIGRLKQELQSLASRNSKLVEILRRDRVETRYAGVLDVTMFQNSFKEAAKSIHDFAKPLISLMMASGWDLDLAAKSIDDGVAYSRRQHKKFAFEAYIAWRMFHGVVLESYNITDVMKFDDPIDALIENPDSGFARYCRKKYLMIVHPMMEMSFFGNLDQRNFVLSGKHPRTPFYQIFAKMAKWVWILQGVACSIDPEAEIFVVKRGSKFSDAYMEPIEQDKEGLVGSDEGQTTQRVELMVMPGFRIGQTVVRSRVYLSKIK</sequence>
<feature type="domain" description="DUF641" evidence="3">
    <location>
        <begin position="88"/>
        <end position="201"/>
    </location>
</feature>
<dbReference type="InterPro" id="IPR006943">
    <property type="entry name" value="DUF641_pln"/>
</dbReference>
<feature type="region of interest" description="Disordered" evidence="2">
    <location>
        <begin position="41"/>
        <end position="71"/>
    </location>
</feature>
<comment type="caution">
    <text evidence="5">The sequence shown here is derived from an EMBL/GenBank/DDBJ whole genome shotgun (WGS) entry which is preliminary data.</text>
</comment>
<dbReference type="Gramene" id="OMO82966">
    <property type="protein sequence ID" value="OMO82966"/>
    <property type="gene ID" value="CCACVL1_11634"/>
</dbReference>
<dbReference type="EMBL" id="AWWV01009935">
    <property type="protein sequence ID" value="OMO82966.1"/>
    <property type="molecule type" value="Genomic_DNA"/>
</dbReference>
<dbReference type="GO" id="GO:0009959">
    <property type="term" value="P:negative gravitropism"/>
    <property type="evidence" value="ECO:0007669"/>
    <property type="project" value="InterPro"/>
</dbReference>
<accession>A0A1R3IK95</accession>
<reference evidence="5 6" key="1">
    <citation type="submission" date="2013-09" db="EMBL/GenBank/DDBJ databases">
        <title>Corchorus capsularis genome sequencing.</title>
        <authorList>
            <person name="Alam M."/>
            <person name="Haque M.S."/>
            <person name="Islam M.S."/>
            <person name="Emdad E.M."/>
            <person name="Islam M.M."/>
            <person name="Ahmed B."/>
            <person name="Halim A."/>
            <person name="Hossen Q.M.M."/>
            <person name="Hossain M.Z."/>
            <person name="Ahmed R."/>
            <person name="Khan M.M."/>
            <person name="Islam R."/>
            <person name="Rashid M.M."/>
            <person name="Khan S.A."/>
            <person name="Rahman M.S."/>
            <person name="Alam M."/>
        </authorList>
    </citation>
    <scope>NUCLEOTIDE SEQUENCE [LARGE SCALE GENOMIC DNA]</scope>
    <source>
        <strain evidence="6">cv. CVL-1</strain>
        <tissue evidence="5">Whole seedling</tissue>
    </source>
</reference>
<evidence type="ECO:0000259" key="4">
    <source>
        <dbReference type="Pfam" id="PF24994"/>
    </source>
</evidence>